<gene>
    <name evidence="5" type="primary">atx-2</name>
    <name evidence="3" type="synonym">Cbr-atx-2</name>
    <name evidence="5" type="ORF">CBG18377</name>
    <name evidence="3" type="ORF">CBG_18377</name>
</gene>
<feature type="region of interest" description="Disordered" evidence="1">
    <location>
        <begin position="208"/>
        <end position="244"/>
    </location>
</feature>
<feature type="compositionally biased region" description="Low complexity" evidence="1">
    <location>
        <begin position="600"/>
        <end position="623"/>
    </location>
</feature>
<dbReference type="HOGENOM" id="CLU_014128_0_0_1"/>
<protein>
    <submittedName>
        <fullName evidence="3">Protein CBR-ATX-2</fullName>
    </submittedName>
</protein>
<feature type="compositionally biased region" description="Basic and acidic residues" evidence="1">
    <location>
        <begin position="403"/>
        <end position="412"/>
    </location>
</feature>
<keyword evidence="4" id="KW-1185">Reference proteome</keyword>
<evidence type="ECO:0000313" key="5">
    <source>
        <dbReference type="WormBase" id="CBG18377"/>
    </source>
</evidence>
<proteinExistence type="predicted"/>
<organism evidence="3 4">
    <name type="scientific">Caenorhabditis briggsae</name>
    <dbReference type="NCBI Taxonomy" id="6238"/>
    <lineage>
        <taxon>Eukaryota</taxon>
        <taxon>Metazoa</taxon>
        <taxon>Ecdysozoa</taxon>
        <taxon>Nematoda</taxon>
        <taxon>Chromadorea</taxon>
        <taxon>Rhabditida</taxon>
        <taxon>Rhabditina</taxon>
        <taxon>Rhabditomorpha</taxon>
        <taxon>Rhabditoidea</taxon>
        <taxon>Rhabditidae</taxon>
        <taxon>Peloderinae</taxon>
        <taxon>Caenorhabditis</taxon>
    </lineage>
</organism>
<dbReference type="GO" id="GO:0003729">
    <property type="term" value="F:mRNA binding"/>
    <property type="evidence" value="ECO:0000318"/>
    <property type="project" value="GO_Central"/>
</dbReference>
<dbReference type="FunCoup" id="A8XSK1">
    <property type="interactions" value="252"/>
</dbReference>
<dbReference type="InterPro" id="IPR009604">
    <property type="entry name" value="LsmAD_domain"/>
</dbReference>
<feature type="region of interest" description="Disordered" evidence="1">
    <location>
        <begin position="791"/>
        <end position="932"/>
    </location>
</feature>
<dbReference type="CTD" id="8584367"/>
<dbReference type="eggNOG" id="KOG2375">
    <property type="taxonomic scope" value="Eukaryota"/>
</dbReference>
<feature type="region of interest" description="Disordered" evidence="1">
    <location>
        <begin position="288"/>
        <end position="632"/>
    </location>
</feature>
<evidence type="ECO:0000259" key="2">
    <source>
        <dbReference type="SMART" id="SM01272"/>
    </source>
</evidence>
<dbReference type="GO" id="GO:0034063">
    <property type="term" value="P:stress granule assembly"/>
    <property type="evidence" value="ECO:0000318"/>
    <property type="project" value="GO_Central"/>
</dbReference>
<feature type="compositionally biased region" description="Pro residues" evidence="1">
    <location>
        <begin position="1032"/>
        <end position="1051"/>
    </location>
</feature>
<feature type="compositionally biased region" description="Polar residues" evidence="1">
    <location>
        <begin position="553"/>
        <end position="571"/>
    </location>
</feature>
<feature type="compositionally biased region" description="Low complexity" evidence="1">
    <location>
        <begin position="983"/>
        <end position="996"/>
    </location>
</feature>
<feature type="compositionally biased region" description="Low complexity" evidence="1">
    <location>
        <begin position="834"/>
        <end position="903"/>
    </location>
</feature>
<dbReference type="PANTHER" id="PTHR12854">
    <property type="entry name" value="ATAXIN 2-RELATED"/>
    <property type="match status" value="1"/>
</dbReference>
<feature type="compositionally biased region" description="Polar residues" evidence="1">
    <location>
        <begin position="534"/>
        <end position="543"/>
    </location>
</feature>
<sequence>MEFTERREETKNDYFQLNVSGKIMNFRLSNQYQDPEAYCHPSNKESTMEPIHNYFLDFFGDTVEYQYVGHYKEFIPHLPKVSLCLSFWADNVEGTIDIKDIEEYLASSPVLKHISMELVKPELFCPESEFWQFEFGVELVVEVTKENENDLLRQEKDVIEKMIFKFDDIVDFAYITEEDKKNQFVSKFATDRQYHGDVVNENEELQAWNGGDDEEGIGESIEDDVDSGPQSSRRNNHNNGASGWSVNEMFAVNEKLKVVSTFKEDMTQYTTVDAVGTEEDRARAERIAREIESNTSSKFMANLENDDDERDLDKSTRQDEFENGNQRGNKRNIYNQAPQQRRNPNITPNGQPINRRAEGLRGDRRNSSGSSANNSRYGAQASTQNYQPPQQQGQKSGSHNNRRQNDDYRENDWQMAKGKGQNQGQDHSFRQQQKQMLDPRPSAKQPEGEKGQGAGSRVTELKNWGNEFSIATSPKEQSPAPGSTPPVSQGNSGSAWNRGPPSSLVTKGASTATPTSAEKEIVEKPFPQTKEELPSTSAEGQTETDGRPDETDNVSVTGRSETSSVSKSQFFKFNINAPEFKPRAAPSTPTPSTPTGPGPQGVAPVQQQQFITQEYQQHPGLIPQGPPPGQQMNMQGGMMPHVPPGGVPHNQGQAIMMWPQGQQGYQQNQQFVQVPGVPGPIYGSVSTAPMQVNQQGAQNQQMPPNTGAGAQNDGRQGNQQARRGDGEFREPQPLFYPQYSQAGQMMPVPQQFYQYQGGAPQQQYQMKVVPQMQQAPQGQYQQRYQQNPAYMGGQQRYQGPPPQQAHQFAGEHGGPQSHPNSQPNTPGPRGEMNGQKMQPQGQPTQPQNNNNGVQREPEAGSSASISGSASSQSGQRSGSPQTNNTGGPPQQQQQHPQQQQQQQQPPPQHQQGPHGGHGVQQHGVLPPHMQQPQMPAVYYGMMPVPQMQQMPNQHVQPSLMGERADTGYSQNSFFDYRTMPNFQQQQQQHQMHGGHMPPRQNSIPQQFGGNQGVNPSSQQAPPPAPQLQQQGGPPPPREQQPPPQHQPQSPQ</sequence>
<evidence type="ECO:0000256" key="1">
    <source>
        <dbReference type="SAM" id="MobiDB-lite"/>
    </source>
</evidence>
<dbReference type="RefSeq" id="XP_002642373.1">
    <property type="nucleotide sequence ID" value="XM_002642327.1"/>
</dbReference>
<dbReference type="AlphaFoldDB" id="A8XSK1"/>
<dbReference type="InterPro" id="IPR045117">
    <property type="entry name" value="ATXN2-like"/>
</dbReference>
<feature type="compositionally biased region" description="Polar residues" evidence="1">
    <location>
        <begin position="228"/>
        <end position="244"/>
    </location>
</feature>
<feature type="compositionally biased region" description="Acidic residues" evidence="1">
    <location>
        <begin position="211"/>
        <end position="226"/>
    </location>
</feature>
<dbReference type="Proteomes" id="UP000008549">
    <property type="component" value="Unassembled WGS sequence"/>
</dbReference>
<accession>A8XSK1</accession>
<evidence type="ECO:0000313" key="3">
    <source>
        <dbReference type="EMBL" id="CAP35843.1"/>
    </source>
</evidence>
<feature type="compositionally biased region" description="Basic and acidic residues" evidence="1">
    <location>
        <begin position="311"/>
        <end position="320"/>
    </location>
</feature>
<feature type="compositionally biased region" description="Basic and acidic residues" evidence="1">
    <location>
        <begin position="355"/>
        <end position="366"/>
    </location>
</feature>
<reference evidence="3 4" key="2">
    <citation type="journal article" date="2011" name="PLoS Genet.">
        <title>Caenorhabditis briggsae recombinant inbred line genotypes reveal inter-strain incompatibility and the evolution of recombination.</title>
        <authorList>
            <person name="Ross J.A."/>
            <person name="Koboldt D.C."/>
            <person name="Staisch J.E."/>
            <person name="Chamberlin H.M."/>
            <person name="Gupta B.P."/>
            <person name="Miller R.D."/>
            <person name="Baird S.E."/>
            <person name="Haag E.S."/>
        </authorList>
    </citation>
    <scope>NUCLEOTIDE SEQUENCE [LARGE SCALE GENOMIC DNA]</scope>
    <source>
        <strain evidence="3 4">AF16</strain>
    </source>
</reference>
<dbReference type="PANTHER" id="PTHR12854:SF7">
    <property type="entry name" value="ATAXIN-2 HOMOLOG"/>
    <property type="match status" value="1"/>
</dbReference>
<dbReference type="GeneID" id="8584367"/>
<dbReference type="EMBL" id="HE600936">
    <property type="protein sequence ID" value="CAP35843.1"/>
    <property type="molecule type" value="Genomic_DNA"/>
</dbReference>
<name>A8XSK1_CAEBR</name>
<feature type="compositionally biased region" description="Polar residues" evidence="1">
    <location>
        <begin position="420"/>
        <end position="435"/>
    </location>
</feature>
<feature type="region of interest" description="Disordered" evidence="1">
    <location>
        <begin position="979"/>
        <end position="1051"/>
    </location>
</feature>
<dbReference type="KEGG" id="cbr:CBG_18377"/>
<dbReference type="WormBase" id="CBG18377">
    <property type="protein sequence ID" value="CBP49022"/>
    <property type="gene ID" value="WBGene00037813"/>
    <property type="gene designation" value="Cbr-atx-2"/>
</dbReference>
<dbReference type="InParanoid" id="A8XSK1"/>
<evidence type="ECO:0000313" key="4">
    <source>
        <dbReference type="Proteomes" id="UP000008549"/>
    </source>
</evidence>
<feature type="compositionally biased region" description="Low complexity" evidence="1">
    <location>
        <begin position="367"/>
        <end position="394"/>
    </location>
</feature>
<feature type="compositionally biased region" description="Low complexity" evidence="1">
    <location>
        <begin position="693"/>
        <end position="705"/>
    </location>
</feature>
<feature type="compositionally biased region" description="Polar residues" evidence="1">
    <location>
        <begin position="323"/>
        <end position="352"/>
    </location>
</feature>
<reference evidence="3 4" key="1">
    <citation type="journal article" date="2003" name="PLoS Biol.">
        <title>The genome sequence of Caenorhabditis briggsae: a platform for comparative genomics.</title>
        <authorList>
            <person name="Stein L.D."/>
            <person name="Bao Z."/>
            <person name="Blasiar D."/>
            <person name="Blumenthal T."/>
            <person name="Brent M.R."/>
            <person name="Chen N."/>
            <person name="Chinwalla A."/>
            <person name="Clarke L."/>
            <person name="Clee C."/>
            <person name="Coghlan A."/>
            <person name="Coulson A."/>
            <person name="D'Eustachio P."/>
            <person name="Fitch D.H."/>
            <person name="Fulton L.A."/>
            <person name="Fulton R.E."/>
            <person name="Griffiths-Jones S."/>
            <person name="Harris T.W."/>
            <person name="Hillier L.W."/>
            <person name="Kamath R."/>
            <person name="Kuwabara P.E."/>
            <person name="Mardis E.R."/>
            <person name="Marra M.A."/>
            <person name="Miner T.L."/>
            <person name="Minx P."/>
            <person name="Mullikin J.C."/>
            <person name="Plumb R.W."/>
            <person name="Rogers J."/>
            <person name="Schein J.E."/>
            <person name="Sohrmann M."/>
            <person name="Spieth J."/>
            <person name="Stajich J.E."/>
            <person name="Wei C."/>
            <person name="Willey D."/>
            <person name="Wilson R.K."/>
            <person name="Durbin R."/>
            <person name="Waterston R.H."/>
        </authorList>
    </citation>
    <scope>NUCLEOTIDE SEQUENCE [LARGE SCALE GENOMIC DNA]</scope>
    <source>
        <strain evidence="3 4">AF16</strain>
    </source>
</reference>
<feature type="region of interest" description="Disordered" evidence="1">
    <location>
        <begin position="693"/>
        <end position="733"/>
    </location>
</feature>
<dbReference type="STRING" id="6238.A8XSK1"/>
<feature type="compositionally biased region" description="Pro residues" evidence="1">
    <location>
        <begin position="588"/>
        <end position="597"/>
    </location>
</feature>
<dbReference type="OMA" id="DWQMAKG"/>
<feature type="compositionally biased region" description="Basic and acidic residues" evidence="1">
    <location>
        <begin position="517"/>
        <end position="533"/>
    </location>
</feature>
<feature type="compositionally biased region" description="Polar residues" evidence="1">
    <location>
        <begin position="503"/>
        <end position="516"/>
    </location>
</feature>
<feature type="compositionally biased region" description="Polar residues" evidence="1">
    <location>
        <begin position="485"/>
        <end position="495"/>
    </location>
</feature>
<dbReference type="SMART" id="SM01272">
    <property type="entry name" value="LsmAD"/>
    <property type="match status" value="1"/>
</dbReference>
<dbReference type="GO" id="GO:0010494">
    <property type="term" value="C:cytoplasmic stress granule"/>
    <property type="evidence" value="ECO:0000318"/>
    <property type="project" value="GO_Central"/>
</dbReference>
<feature type="domain" description="LsmAD" evidence="2">
    <location>
        <begin position="258"/>
        <end position="328"/>
    </location>
</feature>
<feature type="compositionally biased region" description="Polar residues" evidence="1">
    <location>
        <begin position="999"/>
        <end position="1014"/>
    </location>
</feature>